<dbReference type="GO" id="GO:0005524">
    <property type="term" value="F:ATP binding"/>
    <property type="evidence" value="ECO:0007669"/>
    <property type="project" value="UniProtKB-KW"/>
</dbReference>
<dbReference type="InterPro" id="IPR050053">
    <property type="entry name" value="ATPase_alpha/beta_chains"/>
</dbReference>
<feature type="domain" description="AAA+ ATPase" evidence="10">
    <location>
        <begin position="154"/>
        <end position="335"/>
    </location>
</feature>
<sequence>MEWPLRMLRRQALPLRLSGPIIEAALPEVVVGEICEIRRHWRSREVIAHAQVLGFHRERTVLSLIGAAHGLSREMLIHPTGGPLRVAVGDTLLGTIILPSGRLSERLVPPPPQAGAVELRAIDAPAPDYRQRVGVRQPLITGIRALDGLLTCGIGQRVGIFSSAGCGKTLLMHQLIAHADAEVFVIGLVGERGREVTEFAEALRLSPRRHQCVLVYATSNYAFLERCNAALVATTVAEYFRDQGKRVVLFLDSLTRFARALRDVALATGEAPARRGYPASVFDALPRLLERPGNTHTGSITAFYTVLLEGDDEPDPIADEIRSILDGHIYLSRKLAAANHYPAIDILRSASRVAGQVTESRQQSLAGVIRGLMTRLEEMQTLIDLGEYRPGDNAENDRAQAKKQALWDFLRQDADRAEDVGQTLRLMHALDT</sequence>
<evidence type="ECO:0000256" key="5">
    <source>
        <dbReference type="ARBA" id="ARBA00022840"/>
    </source>
</evidence>
<dbReference type="InterPro" id="IPR000194">
    <property type="entry name" value="ATPase_F1/V1/A1_a/bsu_nucl-bd"/>
</dbReference>
<dbReference type="RefSeq" id="WP_025246681.1">
    <property type="nucleotide sequence ID" value="NZ_CP006568.1"/>
</dbReference>
<comment type="subcellular location">
    <subcellularLocation>
        <location evidence="1">Cytoplasm</location>
    </subcellularLocation>
</comment>
<dbReference type="SUPFAM" id="SSF52540">
    <property type="entry name" value="P-loop containing nucleoside triphosphate hydrolases"/>
    <property type="match status" value="1"/>
</dbReference>
<evidence type="ECO:0000259" key="10">
    <source>
        <dbReference type="SMART" id="SM00382"/>
    </source>
</evidence>
<dbReference type="InterPro" id="IPR027417">
    <property type="entry name" value="P-loop_NTPase"/>
</dbReference>
<organism evidence="11 12">
    <name type="scientific">Candidatus Sodalis pierantonii str. SOPE</name>
    <dbReference type="NCBI Taxonomy" id="2342"/>
    <lineage>
        <taxon>Bacteria</taxon>
        <taxon>Pseudomonadati</taxon>
        <taxon>Pseudomonadota</taxon>
        <taxon>Gammaproteobacteria</taxon>
        <taxon>Enterobacterales</taxon>
        <taxon>Bruguierivoracaceae</taxon>
        <taxon>Sodalis</taxon>
    </lineage>
</organism>
<protein>
    <recommendedName>
        <fullName evidence="8">protein-secreting ATPase</fullName>
        <ecNumber evidence="8">7.4.2.8</ecNumber>
    </recommendedName>
</protein>
<proteinExistence type="predicted"/>
<keyword evidence="5" id="KW-0067">ATP-binding</keyword>
<dbReference type="FunFam" id="3.40.50.12240:FF:000002">
    <property type="entry name" value="Flagellum-specific ATP synthase FliI"/>
    <property type="match status" value="1"/>
</dbReference>
<keyword evidence="12" id="KW-1185">Reference proteome</keyword>
<dbReference type="SMART" id="SM00382">
    <property type="entry name" value="AAA"/>
    <property type="match status" value="1"/>
</dbReference>
<dbReference type="Proteomes" id="UP000019025">
    <property type="component" value="Chromosome"/>
</dbReference>
<dbReference type="PATRIC" id="fig|2342.5.peg.4108"/>
<keyword evidence="2" id="KW-0813">Transport</keyword>
<dbReference type="PROSITE" id="PS00152">
    <property type="entry name" value="ATPASE_ALPHA_BETA"/>
    <property type="match status" value="1"/>
</dbReference>
<dbReference type="GO" id="GO:0008564">
    <property type="term" value="F:protein-exporting ATPase activity"/>
    <property type="evidence" value="ECO:0007669"/>
    <property type="project" value="UniProtKB-EC"/>
</dbReference>
<evidence type="ECO:0000256" key="1">
    <source>
        <dbReference type="ARBA" id="ARBA00004496"/>
    </source>
</evidence>
<gene>
    <name evidence="11" type="primary">invC</name>
    <name evidence="11" type="ORF">SOPEG_3744</name>
</gene>
<evidence type="ECO:0000256" key="8">
    <source>
        <dbReference type="ARBA" id="ARBA00024382"/>
    </source>
</evidence>
<dbReference type="Gene3D" id="3.40.50.12240">
    <property type="match status" value="1"/>
</dbReference>
<dbReference type="EMBL" id="CP006568">
    <property type="protein sequence ID" value="AHF74911.1"/>
    <property type="molecule type" value="Genomic_DNA"/>
</dbReference>
<dbReference type="PANTHER" id="PTHR15184">
    <property type="entry name" value="ATP SYNTHASE"/>
    <property type="match status" value="1"/>
</dbReference>
<dbReference type="InterPro" id="IPR005714">
    <property type="entry name" value="ATPase_T3SS_FliI/YscN"/>
</dbReference>
<evidence type="ECO:0000256" key="2">
    <source>
        <dbReference type="ARBA" id="ARBA00022448"/>
    </source>
</evidence>
<dbReference type="Pfam" id="PF18269">
    <property type="entry name" value="T3SS_ATPase_C"/>
    <property type="match status" value="1"/>
</dbReference>
<dbReference type="EC" id="7.4.2.8" evidence="8"/>
<keyword evidence="7" id="KW-1278">Translocase</keyword>
<keyword evidence="3" id="KW-0963">Cytoplasm</keyword>
<evidence type="ECO:0000313" key="12">
    <source>
        <dbReference type="Proteomes" id="UP000019025"/>
    </source>
</evidence>
<evidence type="ECO:0000256" key="9">
    <source>
        <dbReference type="ARBA" id="ARBA00034006"/>
    </source>
</evidence>
<keyword evidence="11" id="KW-0378">Hydrolase</keyword>
<reference evidence="11 12" key="1">
    <citation type="journal article" date="2014" name="Genome Biol. Evol.">
        <title>Genome degeneration and adaptation in a nascent stage of symbiosis.</title>
        <authorList>
            <person name="Oakeson K.F."/>
            <person name="Gil R."/>
            <person name="Clayton A.L."/>
            <person name="Dunn D.M."/>
            <person name="von Niederhausern A.C."/>
            <person name="Hamil C."/>
            <person name="Aoyagi A."/>
            <person name="Duval B."/>
            <person name="Baca A."/>
            <person name="Silva F.J."/>
            <person name="Vallier A."/>
            <person name="Jackson D.G."/>
            <person name="Latorre A."/>
            <person name="Weiss R.B."/>
            <person name="Heddi A."/>
            <person name="Moya A."/>
            <person name="Dale C."/>
        </authorList>
    </citation>
    <scope>NUCLEOTIDE SEQUENCE [LARGE SCALE GENOMIC DNA]</scope>
    <source>
        <strain evidence="12">none</strain>
    </source>
</reference>
<dbReference type="PANTHER" id="PTHR15184:SF9">
    <property type="entry name" value="SPI-1 TYPE 3 SECRETION SYSTEM ATPASE"/>
    <property type="match status" value="1"/>
</dbReference>
<dbReference type="NCBIfam" id="NF006012">
    <property type="entry name" value="PRK08149.1"/>
    <property type="match status" value="1"/>
</dbReference>
<evidence type="ECO:0000256" key="4">
    <source>
        <dbReference type="ARBA" id="ARBA00022741"/>
    </source>
</evidence>
<dbReference type="InterPro" id="IPR003593">
    <property type="entry name" value="AAA+_ATPase"/>
</dbReference>
<dbReference type="GO" id="GO:0030257">
    <property type="term" value="C:type III protein secretion system complex"/>
    <property type="evidence" value="ECO:0007669"/>
    <property type="project" value="InterPro"/>
</dbReference>
<name>W0HM01_9GAMM</name>
<keyword evidence="6" id="KW-0653">Protein transport</keyword>
<dbReference type="HOGENOM" id="CLU_022398_5_1_6"/>
<dbReference type="eggNOG" id="COG1157">
    <property type="taxonomic scope" value="Bacteria"/>
</dbReference>
<dbReference type="GO" id="GO:0005737">
    <property type="term" value="C:cytoplasm"/>
    <property type="evidence" value="ECO:0007669"/>
    <property type="project" value="UniProtKB-SubCell"/>
</dbReference>
<dbReference type="CDD" id="cd01426">
    <property type="entry name" value="ATP-synt_F1_V1_A1_AB_FliI_N"/>
    <property type="match status" value="1"/>
</dbReference>
<dbReference type="GO" id="GO:0046933">
    <property type="term" value="F:proton-transporting ATP synthase activity, rotational mechanism"/>
    <property type="evidence" value="ECO:0007669"/>
    <property type="project" value="TreeGrafter"/>
</dbReference>
<accession>W0HM01</accession>
<evidence type="ECO:0000313" key="11">
    <source>
        <dbReference type="EMBL" id="AHF74911.1"/>
    </source>
</evidence>
<comment type="catalytic activity">
    <reaction evidence="9">
        <text>ATP + H2O + cellular proteinSide 1 = ADP + phosphate + cellular proteinSide 2.</text>
        <dbReference type="EC" id="7.4.2.8"/>
    </reaction>
</comment>
<dbReference type="InterPro" id="IPR020003">
    <property type="entry name" value="ATPase_a/bsu_AS"/>
</dbReference>
<dbReference type="Pfam" id="PF00006">
    <property type="entry name" value="ATP-synt_ab"/>
    <property type="match status" value="1"/>
</dbReference>
<dbReference type="AlphaFoldDB" id="W0HM01"/>
<dbReference type="KEGG" id="pes:SOPEG_3744"/>
<dbReference type="GO" id="GO:0016887">
    <property type="term" value="F:ATP hydrolysis activity"/>
    <property type="evidence" value="ECO:0007669"/>
    <property type="project" value="InterPro"/>
</dbReference>
<evidence type="ECO:0000256" key="6">
    <source>
        <dbReference type="ARBA" id="ARBA00022927"/>
    </source>
</evidence>
<evidence type="ECO:0000256" key="7">
    <source>
        <dbReference type="ARBA" id="ARBA00022967"/>
    </source>
</evidence>
<dbReference type="NCBIfam" id="TIGR01026">
    <property type="entry name" value="fliI_yscN"/>
    <property type="match status" value="1"/>
</dbReference>
<dbReference type="STRING" id="2342.SOPEG_3744"/>
<keyword evidence="4" id="KW-0547">Nucleotide-binding</keyword>
<dbReference type="InterPro" id="IPR040627">
    <property type="entry name" value="T3SS_ATPase_C"/>
</dbReference>
<evidence type="ECO:0000256" key="3">
    <source>
        <dbReference type="ARBA" id="ARBA00022490"/>
    </source>
</evidence>
<dbReference type="GO" id="GO:0030254">
    <property type="term" value="P:protein secretion by the type III secretion system"/>
    <property type="evidence" value="ECO:0007669"/>
    <property type="project" value="InterPro"/>
</dbReference>